<dbReference type="Proteomes" id="UP000717364">
    <property type="component" value="Unassembled WGS sequence"/>
</dbReference>
<gene>
    <name evidence="2" type="ORF">IXB50_13920</name>
</gene>
<dbReference type="InterPro" id="IPR025668">
    <property type="entry name" value="Tnp_DDE_dom"/>
</dbReference>
<dbReference type="EMBL" id="JADOES010000027">
    <property type="protein sequence ID" value="MBT9316522.1"/>
    <property type="molecule type" value="Genomic_DNA"/>
</dbReference>
<evidence type="ECO:0000313" key="2">
    <source>
        <dbReference type="EMBL" id="MBT9316522.1"/>
    </source>
</evidence>
<name>A0A947DG81_9CYAN</name>
<accession>A0A947DG81</accession>
<evidence type="ECO:0000259" key="1">
    <source>
        <dbReference type="Pfam" id="PF13701"/>
    </source>
</evidence>
<protein>
    <submittedName>
        <fullName evidence="2">Transposase</fullName>
    </submittedName>
</protein>
<dbReference type="Pfam" id="PF13701">
    <property type="entry name" value="DDE_Tnp_1_4"/>
    <property type="match status" value="1"/>
</dbReference>
<feature type="non-terminal residue" evidence="2">
    <location>
        <position position="1"/>
    </location>
</feature>
<organism evidence="2 3">
    <name type="scientific">Leptothoe spongobia TAU-MAC 1115</name>
    <dbReference type="NCBI Taxonomy" id="1967444"/>
    <lineage>
        <taxon>Bacteria</taxon>
        <taxon>Bacillati</taxon>
        <taxon>Cyanobacteriota</taxon>
        <taxon>Cyanophyceae</taxon>
        <taxon>Nodosilineales</taxon>
        <taxon>Cymatolegaceae</taxon>
        <taxon>Leptothoe</taxon>
        <taxon>Leptothoe spongobia</taxon>
    </lineage>
</organism>
<comment type="caution">
    <text evidence="2">The sequence shown here is derived from an EMBL/GenBank/DDBJ whole genome shotgun (WGS) entry which is preliminary data.</text>
</comment>
<evidence type="ECO:0000313" key="3">
    <source>
        <dbReference type="Proteomes" id="UP000717364"/>
    </source>
</evidence>
<dbReference type="RefSeq" id="WP_215609587.1">
    <property type="nucleotide sequence ID" value="NZ_JADOES010000027.1"/>
</dbReference>
<sequence length="121" mass="14044">SSKALHQKQYCPRGEMENRLKEQQLDLFSDRTSNHYFDDNQLRLWFHSLAYVLLNLLRDALHHTPLAKAHVGTIRTKLLKVGTLIRVSVRRIHLAMHSSFAYRDLFALVHQRLSQTAVPSG</sequence>
<dbReference type="AlphaFoldDB" id="A0A947DG81"/>
<proteinExistence type="predicted"/>
<keyword evidence="3" id="KW-1185">Reference proteome</keyword>
<reference evidence="2" key="1">
    <citation type="submission" date="2020-11" db="EMBL/GenBank/DDBJ databases">
        <authorList>
            <person name="Konstantinou D."/>
            <person name="Gkelis S."/>
            <person name="Popin R."/>
            <person name="Fewer D."/>
            <person name="Sivonen K."/>
        </authorList>
    </citation>
    <scope>NUCLEOTIDE SEQUENCE</scope>
    <source>
        <strain evidence="2">TAU-MAC 1115</strain>
    </source>
</reference>
<feature type="domain" description="Transposase DDE" evidence="1">
    <location>
        <begin position="3"/>
        <end position="116"/>
    </location>
</feature>
<reference evidence="2" key="2">
    <citation type="journal article" date="2021" name="Mar. Drugs">
        <title>Genome Reduction and Secondary Metabolism of the Marine Sponge-Associated Cyanobacterium Leptothoe.</title>
        <authorList>
            <person name="Konstantinou D."/>
            <person name="Popin R.V."/>
            <person name="Fewer D.P."/>
            <person name="Sivonen K."/>
            <person name="Gkelis S."/>
        </authorList>
    </citation>
    <scope>NUCLEOTIDE SEQUENCE</scope>
    <source>
        <strain evidence="2">TAU-MAC 1115</strain>
    </source>
</reference>